<dbReference type="GO" id="GO:0051536">
    <property type="term" value="F:iron-sulfur cluster binding"/>
    <property type="evidence" value="ECO:0007669"/>
    <property type="project" value="UniProtKB-KW"/>
</dbReference>
<reference evidence="5" key="1">
    <citation type="submission" date="2016-10" db="EMBL/GenBank/DDBJ databases">
        <authorList>
            <person name="Varghese N."/>
            <person name="Submissions S."/>
        </authorList>
    </citation>
    <scope>NUCLEOTIDE SEQUENCE [LARGE SCALE GENOMIC DNA]</scope>
    <source>
        <strain evidence="5">P18</strain>
    </source>
</reference>
<evidence type="ECO:0000256" key="3">
    <source>
        <dbReference type="ARBA" id="ARBA00023014"/>
    </source>
</evidence>
<evidence type="ECO:0000313" key="4">
    <source>
        <dbReference type="EMBL" id="SFQ43487.1"/>
    </source>
</evidence>
<gene>
    <name evidence="4" type="ORF">SAMN04487928_14611</name>
</gene>
<dbReference type="AlphaFoldDB" id="A0A1I5YHX4"/>
<dbReference type="Proteomes" id="UP000182624">
    <property type="component" value="Unassembled WGS sequence"/>
</dbReference>
<keyword evidence="3" id="KW-0411">Iron-sulfur</keyword>
<evidence type="ECO:0000256" key="2">
    <source>
        <dbReference type="ARBA" id="ARBA00005806"/>
    </source>
</evidence>
<keyword evidence="3" id="KW-0408">Iron</keyword>
<evidence type="ECO:0000313" key="5">
    <source>
        <dbReference type="Proteomes" id="UP000182624"/>
    </source>
</evidence>
<dbReference type="RefSeq" id="WP_074891909.1">
    <property type="nucleotide sequence ID" value="NZ_FOXO01000046.1"/>
</dbReference>
<dbReference type="OrthoDB" id="2016792at2"/>
<dbReference type="GO" id="GO:0016836">
    <property type="term" value="F:hydro-lyase activity"/>
    <property type="evidence" value="ECO:0007669"/>
    <property type="project" value="UniProtKB-ARBA"/>
</dbReference>
<keyword evidence="5" id="KW-1185">Reference proteome</keyword>
<dbReference type="PANTHER" id="PTHR30548">
    <property type="entry name" value="2-HYDROXYGLUTARYL-COA DEHYDRATASE, D-COMPONENT-RELATED"/>
    <property type="match status" value="1"/>
</dbReference>
<dbReference type="EMBL" id="FOXO01000046">
    <property type="protein sequence ID" value="SFQ43487.1"/>
    <property type="molecule type" value="Genomic_DNA"/>
</dbReference>
<sequence length="562" mass="66525">MKLSEIKDTYRKLFVVEKSPEEKNKPKDLKKDLKDFWYGKPHEERNLGKLYVDGTGLYKHREWRGVKDTMYYFNMIWLYNYAHMVTDIMKYGGEGPKSLVDFAKGTFRYRWMGQTYLSVMHWFDRGLEGMRGDALAASAWHYRGMVSETIRQFMCMFASDKKLHGGKTPERWNKNIAHNETVSGNIFYPFRKELEDVALEMIPYFVSVHVNNHTVLNYIDAAQSIGLPADPCPMCQAEYGLFVLDDYPDYAPTMVTSNEACDGSVATSVLQDWFLNRPLYAMPQPMRYDDPLVQEHCQKEIEGCWKFIEEQYGVKFDWDEYVKWAKSFNKLTEFEWEKWDVAANTKYYPINGVAQALYRIYYSQDGDRPIWHEMDEHVKRIMNKTVKNKIETFPKTRHRAIAWSCAPLYYSNWCTWAYNCWGINCVINMDSLMFDQYLRTDTYEHALEDLSCFNEKAPMRAMAVGGHEHILSLFDYMERFNCDMVIMYDQLQCKGMQGIHGVFEDEFRKRNIHAIWVPHALPDKRTVSRKEIRRIINDYMTTVMRETPLDPSLLDFDDDQSW</sequence>
<keyword evidence="3" id="KW-0479">Metal-binding</keyword>
<organism evidence="4 5">
    <name type="scientific">Butyrivibrio proteoclasticus</name>
    <dbReference type="NCBI Taxonomy" id="43305"/>
    <lineage>
        <taxon>Bacteria</taxon>
        <taxon>Bacillati</taxon>
        <taxon>Bacillota</taxon>
        <taxon>Clostridia</taxon>
        <taxon>Lachnospirales</taxon>
        <taxon>Lachnospiraceae</taxon>
        <taxon>Butyrivibrio</taxon>
    </lineage>
</organism>
<dbReference type="Pfam" id="PF06050">
    <property type="entry name" value="HGD-D"/>
    <property type="match status" value="1"/>
</dbReference>
<comment type="similarity">
    <text evidence="2">Belongs to the FldB/FldC dehydratase alpha/beta subunit family.</text>
</comment>
<evidence type="ECO:0000256" key="1">
    <source>
        <dbReference type="ARBA" id="ARBA00001966"/>
    </source>
</evidence>
<dbReference type="PANTHER" id="PTHR30548:SF2">
    <property type="entry name" value="2-HYDROXYACYL-COA DEHYDRATASE,D-COMPONENT"/>
    <property type="match status" value="1"/>
</dbReference>
<name>A0A1I5YHX4_9FIRM</name>
<accession>A0A1I5YHX4</accession>
<protein>
    <submittedName>
        <fullName evidence="4">Benzoyl-CoA reductase/2-hydroxyglutaryl-CoA dehydratase subunit, BcrC/BadD/HgdB</fullName>
    </submittedName>
</protein>
<proteinExistence type="inferred from homology"/>
<dbReference type="InterPro" id="IPR010327">
    <property type="entry name" value="FldB/FldC_alpha/beta"/>
</dbReference>
<comment type="cofactor">
    <cofactor evidence="1">
        <name>[4Fe-4S] cluster</name>
        <dbReference type="ChEBI" id="CHEBI:49883"/>
    </cofactor>
</comment>